<evidence type="ECO:0008006" key="3">
    <source>
        <dbReference type="Google" id="ProtNLM"/>
    </source>
</evidence>
<organism evidence="1 2">
    <name type="scientific">Candidatus Raymondbacteria bacterium RIFOXYD12_FULL_49_13</name>
    <dbReference type="NCBI Taxonomy" id="1817890"/>
    <lineage>
        <taxon>Bacteria</taxon>
        <taxon>Raymondiibacteriota</taxon>
    </lineage>
</organism>
<accession>A0A1F7F372</accession>
<dbReference type="Pfam" id="PF07308">
    <property type="entry name" value="DUF1456"/>
    <property type="match status" value="2"/>
</dbReference>
<sequence>MTNNDVLRRVRYALDLSDATVVNIFALAGHTMQLQFLINFLKKEDEPGYLECSDRVLEYFLDGLILKRRGPRDPKAPKPVPMKGPLSNNAKLKKLRIALELKENELLAIMKLADMPVSSPELTALFRKEGHKNYKPCGNQFLRNFLKGLTIRLRGPQPTTAA</sequence>
<comment type="caution">
    <text evidence="1">The sequence shown here is derived from an EMBL/GenBank/DDBJ whole genome shotgun (WGS) entry which is preliminary data.</text>
</comment>
<dbReference type="AlphaFoldDB" id="A0A1F7F372"/>
<dbReference type="PANTHER" id="PTHR37805">
    <property type="entry name" value="CYTOPLASMIC PROTEIN-RELATED"/>
    <property type="match status" value="1"/>
</dbReference>
<protein>
    <recommendedName>
        <fullName evidence="3">DUF1456 domain-containing protein</fullName>
    </recommendedName>
</protein>
<proteinExistence type="predicted"/>
<evidence type="ECO:0000313" key="1">
    <source>
        <dbReference type="EMBL" id="OGK01099.1"/>
    </source>
</evidence>
<dbReference type="EMBL" id="MFYX01000133">
    <property type="protein sequence ID" value="OGK01099.1"/>
    <property type="molecule type" value="Genomic_DNA"/>
</dbReference>
<evidence type="ECO:0000313" key="2">
    <source>
        <dbReference type="Proteomes" id="UP000179243"/>
    </source>
</evidence>
<dbReference type="InterPro" id="IPR009921">
    <property type="entry name" value="YehS-like"/>
</dbReference>
<dbReference type="PANTHER" id="PTHR37805:SF1">
    <property type="entry name" value="CYTOPLASMIC PROTEIN"/>
    <property type="match status" value="1"/>
</dbReference>
<dbReference type="Proteomes" id="UP000179243">
    <property type="component" value="Unassembled WGS sequence"/>
</dbReference>
<reference evidence="1 2" key="1">
    <citation type="journal article" date="2016" name="Nat. Commun.">
        <title>Thousands of microbial genomes shed light on interconnected biogeochemical processes in an aquifer system.</title>
        <authorList>
            <person name="Anantharaman K."/>
            <person name="Brown C.T."/>
            <person name="Hug L.A."/>
            <person name="Sharon I."/>
            <person name="Castelle C.J."/>
            <person name="Probst A.J."/>
            <person name="Thomas B.C."/>
            <person name="Singh A."/>
            <person name="Wilkins M.J."/>
            <person name="Karaoz U."/>
            <person name="Brodie E.L."/>
            <person name="Williams K.H."/>
            <person name="Hubbard S.S."/>
            <person name="Banfield J.F."/>
        </authorList>
    </citation>
    <scope>NUCLEOTIDE SEQUENCE [LARGE SCALE GENOMIC DNA]</scope>
</reference>
<gene>
    <name evidence="1" type="ORF">A2519_20290</name>
</gene>
<name>A0A1F7F372_UNCRA</name>